<evidence type="ECO:0000313" key="1">
    <source>
        <dbReference type="EMBL" id="APG28090.1"/>
    </source>
</evidence>
<dbReference type="RefSeq" id="WP_072284050.1">
    <property type="nucleotide sequence ID" value="NZ_CP015519.1"/>
</dbReference>
<name>A0A1L3GQF6_9BACT</name>
<dbReference type="KEGG" id="pef:A7E78_09705"/>
<dbReference type="OrthoDB" id="5405130at2"/>
<proteinExistence type="predicted"/>
<protein>
    <recommendedName>
        <fullName evidence="3">DUF945 domain-containing protein</fullName>
    </recommendedName>
</protein>
<dbReference type="EMBL" id="CP015519">
    <property type="protein sequence ID" value="APG28090.1"/>
    <property type="molecule type" value="Genomic_DNA"/>
</dbReference>
<evidence type="ECO:0000313" key="2">
    <source>
        <dbReference type="Proteomes" id="UP000182517"/>
    </source>
</evidence>
<dbReference type="InterPro" id="IPR010352">
    <property type="entry name" value="DUF945"/>
</dbReference>
<dbReference type="Proteomes" id="UP000182517">
    <property type="component" value="Chromosome"/>
</dbReference>
<organism evidence="1 2">
    <name type="scientific">Syntrophotalea acetylenivorans</name>
    <dbReference type="NCBI Taxonomy" id="1842532"/>
    <lineage>
        <taxon>Bacteria</taxon>
        <taxon>Pseudomonadati</taxon>
        <taxon>Thermodesulfobacteriota</taxon>
        <taxon>Desulfuromonadia</taxon>
        <taxon>Desulfuromonadales</taxon>
        <taxon>Syntrophotaleaceae</taxon>
        <taxon>Syntrophotalea</taxon>
    </lineage>
</organism>
<dbReference type="Pfam" id="PF06097">
    <property type="entry name" value="DUF945"/>
    <property type="match status" value="1"/>
</dbReference>
<keyword evidence="2" id="KW-1185">Reference proteome</keyword>
<dbReference type="AlphaFoldDB" id="A0A1L3GQF6"/>
<evidence type="ECO:0008006" key="3">
    <source>
        <dbReference type="Google" id="ProtNLM"/>
    </source>
</evidence>
<accession>A0A1L3GQF6</accession>
<gene>
    <name evidence="1" type="ORF">A7E78_09705</name>
</gene>
<sequence>MKKFVIILVIVLLGIAGWAGATYLVGGQVEKHYREHLARFEKWGPVQMTSESYQRGFLSSKGRTLIEFSVPGSAGDEGEIETKTLQLTLEHRICNGPLPVGGGSFSLAPKLAHIETRLVAATAGEEDLLSKLPWLGAITDVATISLSGRGRDRLLVPGLEKTLEEEQLTIHWGGLQSDTEFSMDLTELAGNLEIASLKMKDDEGSLQWDGAQVDFDLYEAFPMVYLGNYKSSFGPLEVDFDAAGKGRKKVRVEGVAIDSQASQNGSTVEYLQTLKVAKVEVDDAGYGPGELELAMRGLDGEVLSQYQRDALGVYEQESFDPESMGLYMMQVYMRLLSGMIKGSPEIELRKVHIATPEGDFSGKLRLKFHGNEDLEPGNMPALVQQLEGQAQVTADEKLVRTLLTSMISQQIKNAYRQQGFSLPTDEEIAARAGQRVEQQLEGLIGQQFIERSEGKFHGKAVFERGELKVNGNRLM</sequence>
<dbReference type="STRING" id="1842532.A7E78_09705"/>
<reference evidence="1 2" key="1">
    <citation type="journal article" date="2017" name="Genome Announc.">
        <title>Complete Genome Sequences of Two Acetylene-Fermenting Pelobacter acetylenicus Strains.</title>
        <authorList>
            <person name="Sutton J.M."/>
            <person name="Baesman S.M."/>
            <person name="Fierst J.L."/>
            <person name="Poret-Peterson A.T."/>
            <person name="Oremland R.S."/>
            <person name="Dunlap D.S."/>
            <person name="Akob D.M."/>
        </authorList>
    </citation>
    <scope>NUCLEOTIDE SEQUENCE [LARGE SCALE GENOMIC DNA]</scope>
    <source>
        <strain evidence="1 2">SFB93</strain>
    </source>
</reference>